<organism evidence="1 2">
    <name type="scientific">Kalanchoe fedtschenkoi</name>
    <name type="common">Lavender scallops</name>
    <name type="synonym">South American air plant</name>
    <dbReference type="NCBI Taxonomy" id="63787"/>
    <lineage>
        <taxon>Eukaryota</taxon>
        <taxon>Viridiplantae</taxon>
        <taxon>Streptophyta</taxon>
        <taxon>Embryophyta</taxon>
        <taxon>Tracheophyta</taxon>
        <taxon>Spermatophyta</taxon>
        <taxon>Magnoliopsida</taxon>
        <taxon>eudicotyledons</taxon>
        <taxon>Gunneridae</taxon>
        <taxon>Pentapetalae</taxon>
        <taxon>Saxifragales</taxon>
        <taxon>Crassulaceae</taxon>
        <taxon>Kalanchoe</taxon>
    </lineage>
</organism>
<keyword evidence="2" id="KW-1185">Reference proteome</keyword>
<proteinExistence type="predicted"/>
<evidence type="ECO:0000313" key="1">
    <source>
        <dbReference type="EnsemblPlants" id="Kaladp0062s0120.1.v1.1"/>
    </source>
</evidence>
<dbReference type="EnsemblPlants" id="Kaladp0062s0120.1.v1.1">
    <property type="protein sequence ID" value="Kaladp0062s0120.1.v1.1"/>
    <property type="gene ID" value="Kaladp0062s0120.v1.1"/>
</dbReference>
<dbReference type="AlphaFoldDB" id="A0A7N0UE97"/>
<sequence>MVLPFHHSGEQWSCLGHYKSVEKWHLVLPEKTSYGGISSLHSRSTDYPHFHLASIDLALASCSVDITRHVRFTPVALRVSSFK</sequence>
<protein>
    <submittedName>
        <fullName evidence="1">Uncharacterized protein</fullName>
    </submittedName>
</protein>
<reference evidence="1" key="1">
    <citation type="submission" date="2021-01" db="UniProtKB">
        <authorList>
            <consortium name="EnsemblPlants"/>
        </authorList>
    </citation>
    <scope>IDENTIFICATION</scope>
</reference>
<dbReference type="Gramene" id="Kaladp0062s0120.1.v1.1">
    <property type="protein sequence ID" value="Kaladp0062s0120.1.v1.1"/>
    <property type="gene ID" value="Kaladp0062s0120.v1.1"/>
</dbReference>
<accession>A0A7N0UE97</accession>
<name>A0A7N0UE97_KALFE</name>
<evidence type="ECO:0000313" key="2">
    <source>
        <dbReference type="Proteomes" id="UP000594263"/>
    </source>
</evidence>
<dbReference type="Proteomes" id="UP000594263">
    <property type="component" value="Unplaced"/>
</dbReference>